<evidence type="ECO:0000256" key="1">
    <source>
        <dbReference type="ARBA" id="ARBA00004496"/>
    </source>
</evidence>
<dbReference type="GO" id="GO:0005829">
    <property type="term" value="C:cytosol"/>
    <property type="evidence" value="ECO:0007669"/>
    <property type="project" value="UniProtKB-ARBA"/>
</dbReference>
<evidence type="ECO:0000313" key="7">
    <source>
        <dbReference type="EMBL" id="KLO07427.1"/>
    </source>
</evidence>
<dbReference type="GO" id="GO:0007021">
    <property type="term" value="P:tubulin complex assembly"/>
    <property type="evidence" value="ECO:0007669"/>
    <property type="project" value="InterPro"/>
</dbReference>
<dbReference type="GO" id="GO:0043014">
    <property type="term" value="F:alpha-tubulin binding"/>
    <property type="evidence" value="ECO:0007669"/>
    <property type="project" value="InterPro"/>
</dbReference>
<organism evidence="7 8">
    <name type="scientific">Schizopora paradoxa</name>
    <dbReference type="NCBI Taxonomy" id="27342"/>
    <lineage>
        <taxon>Eukaryota</taxon>
        <taxon>Fungi</taxon>
        <taxon>Dikarya</taxon>
        <taxon>Basidiomycota</taxon>
        <taxon>Agaricomycotina</taxon>
        <taxon>Agaricomycetes</taxon>
        <taxon>Hymenochaetales</taxon>
        <taxon>Schizoporaceae</taxon>
        <taxon>Schizopora</taxon>
    </lineage>
</organism>
<reference evidence="7 8" key="1">
    <citation type="submission" date="2015-04" db="EMBL/GenBank/DDBJ databases">
        <title>Complete genome sequence of Schizopora paradoxa KUC8140, a cosmopolitan wood degrader in East Asia.</title>
        <authorList>
            <consortium name="DOE Joint Genome Institute"/>
            <person name="Min B."/>
            <person name="Park H."/>
            <person name="Jang Y."/>
            <person name="Kim J.-J."/>
            <person name="Kim K.H."/>
            <person name="Pangilinan J."/>
            <person name="Lipzen A."/>
            <person name="Riley R."/>
            <person name="Grigoriev I.V."/>
            <person name="Spatafora J.W."/>
            <person name="Choi I.-G."/>
        </authorList>
    </citation>
    <scope>NUCLEOTIDE SEQUENCE [LARGE SCALE GENOMIC DNA]</scope>
    <source>
        <strain evidence="7 8">KUC8140</strain>
    </source>
</reference>
<dbReference type="InterPro" id="IPR000626">
    <property type="entry name" value="Ubiquitin-like_dom"/>
</dbReference>
<evidence type="ECO:0000313" key="8">
    <source>
        <dbReference type="Proteomes" id="UP000053477"/>
    </source>
</evidence>
<dbReference type="Gene3D" id="2.30.30.190">
    <property type="entry name" value="CAP Gly-rich-like domain"/>
    <property type="match status" value="1"/>
</dbReference>
<dbReference type="SMART" id="SM01052">
    <property type="entry name" value="CAP_GLY"/>
    <property type="match status" value="1"/>
</dbReference>
<dbReference type="InterPro" id="IPR036859">
    <property type="entry name" value="CAP-Gly_dom_sf"/>
</dbReference>
<evidence type="ECO:0000256" key="3">
    <source>
        <dbReference type="ARBA" id="ARBA00023186"/>
    </source>
</evidence>
<protein>
    <recommendedName>
        <fullName evidence="6">CAP-Gly domain-containing protein</fullName>
    </recommendedName>
</protein>
<sequence>MSEIVKLVVVSPATRSERRYDLHLTVGELKAKLELVTGILVDQQIIHVYGSEDEANSANNAPVASLSSDERPLGYYSLRDGQALKVTDNSPPGGGSYTDQYTDVSQVEKFELTEEEYARRQDTVRAFKERNKMGRFAPRDASEQQAASSTEPAASPIPVGSRCEVDHGELAKRGAVRFVGPTSFGTGSGEWVGIEYDEPVGKNDGSVNGERYFSCRMKYGGFVRPDKVKVGDFPPEDLDLDEEM</sequence>
<accession>A0A0H2R7U6</accession>
<dbReference type="FunCoup" id="A0A0H2R7U6">
    <property type="interactions" value="363"/>
</dbReference>
<dbReference type="PANTHER" id="PTHR18916:SF85">
    <property type="entry name" value="TUBULIN-FOLDING COFACTOR B"/>
    <property type="match status" value="1"/>
</dbReference>
<dbReference type="AlphaFoldDB" id="A0A0H2R7U6"/>
<feature type="domain" description="CAP-Gly" evidence="6">
    <location>
        <begin position="182"/>
        <end position="224"/>
    </location>
</feature>
<dbReference type="PROSITE" id="PS00845">
    <property type="entry name" value="CAP_GLY_1"/>
    <property type="match status" value="1"/>
</dbReference>
<name>A0A0H2R7U6_9AGAM</name>
<feature type="region of interest" description="Disordered" evidence="5">
    <location>
        <begin position="132"/>
        <end position="160"/>
    </location>
</feature>
<dbReference type="InterPro" id="IPR000938">
    <property type="entry name" value="CAP-Gly_domain"/>
</dbReference>
<evidence type="ECO:0000256" key="2">
    <source>
        <dbReference type="ARBA" id="ARBA00022490"/>
    </source>
</evidence>
<dbReference type="InParanoid" id="A0A0H2R7U6"/>
<dbReference type="PROSITE" id="PS50245">
    <property type="entry name" value="CAP_GLY_2"/>
    <property type="match status" value="1"/>
</dbReference>
<dbReference type="Gene3D" id="3.10.20.90">
    <property type="entry name" value="Phosphatidylinositol 3-kinase Catalytic Subunit, Chain A, domain 1"/>
    <property type="match status" value="1"/>
</dbReference>
<dbReference type="GO" id="GO:0007023">
    <property type="term" value="P:post-chaperonin tubulin folding pathway"/>
    <property type="evidence" value="ECO:0007669"/>
    <property type="project" value="InterPro"/>
</dbReference>
<evidence type="ECO:0000256" key="4">
    <source>
        <dbReference type="ARBA" id="ARBA00025779"/>
    </source>
</evidence>
<dbReference type="EMBL" id="KQ086140">
    <property type="protein sequence ID" value="KLO07427.1"/>
    <property type="molecule type" value="Genomic_DNA"/>
</dbReference>
<dbReference type="GO" id="GO:0005634">
    <property type="term" value="C:nucleus"/>
    <property type="evidence" value="ECO:0007669"/>
    <property type="project" value="TreeGrafter"/>
</dbReference>
<dbReference type="InterPro" id="IPR045172">
    <property type="entry name" value="TBCB_Ubl"/>
</dbReference>
<dbReference type="GO" id="GO:0005938">
    <property type="term" value="C:cell cortex"/>
    <property type="evidence" value="ECO:0007669"/>
    <property type="project" value="TreeGrafter"/>
</dbReference>
<feature type="compositionally biased region" description="Polar residues" evidence="5">
    <location>
        <begin position="143"/>
        <end position="152"/>
    </location>
</feature>
<dbReference type="FunFam" id="2.30.30.190:FF:000013">
    <property type="entry name" value="Tubulin-folding cofactor B"/>
    <property type="match status" value="1"/>
</dbReference>
<dbReference type="CDD" id="cd01789">
    <property type="entry name" value="Ubl_TBCB"/>
    <property type="match status" value="1"/>
</dbReference>
<evidence type="ECO:0000256" key="5">
    <source>
        <dbReference type="SAM" id="MobiDB-lite"/>
    </source>
</evidence>
<comment type="subcellular location">
    <subcellularLocation>
        <location evidence="1">Cytoplasm</location>
    </subcellularLocation>
</comment>
<evidence type="ECO:0000259" key="6">
    <source>
        <dbReference type="PROSITE" id="PS50245"/>
    </source>
</evidence>
<gene>
    <name evidence="7" type="ORF">SCHPADRAFT_860308</name>
</gene>
<keyword evidence="8" id="KW-1185">Reference proteome</keyword>
<feature type="compositionally biased region" description="Basic and acidic residues" evidence="5">
    <location>
        <begin position="132"/>
        <end position="142"/>
    </location>
</feature>
<dbReference type="GO" id="GO:0031122">
    <property type="term" value="P:cytoplasmic microtubule organization"/>
    <property type="evidence" value="ECO:0007669"/>
    <property type="project" value="TreeGrafter"/>
</dbReference>
<dbReference type="GO" id="GO:0051010">
    <property type="term" value="F:microtubule plus-end binding"/>
    <property type="evidence" value="ECO:0007669"/>
    <property type="project" value="TreeGrafter"/>
</dbReference>
<dbReference type="Pfam" id="PF14560">
    <property type="entry name" value="Ubiquitin_2"/>
    <property type="match status" value="1"/>
</dbReference>
<dbReference type="STRING" id="27342.A0A0H2R7U6"/>
<dbReference type="Pfam" id="PF01302">
    <property type="entry name" value="CAP_GLY"/>
    <property type="match status" value="1"/>
</dbReference>
<keyword evidence="2" id="KW-0963">Cytoplasm</keyword>
<proteinExistence type="inferred from homology"/>
<dbReference type="Proteomes" id="UP000053477">
    <property type="component" value="Unassembled WGS sequence"/>
</dbReference>
<dbReference type="InterPro" id="IPR029071">
    <property type="entry name" value="Ubiquitin-like_domsf"/>
</dbReference>
<comment type="similarity">
    <text evidence="4">Belongs to the TBCB family.</text>
</comment>
<dbReference type="PANTHER" id="PTHR18916">
    <property type="entry name" value="DYNACTIN 1-RELATED MICROTUBULE-BINDING"/>
    <property type="match status" value="1"/>
</dbReference>
<dbReference type="OrthoDB" id="5295208at2759"/>
<dbReference type="GO" id="GO:0035371">
    <property type="term" value="C:microtubule plus-end"/>
    <property type="evidence" value="ECO:0007669"/>
    <property type="project" value="TreeGrafter"/>
</dbReference>
<feature type="region of interest" description="Disordered" evidence="5">
    <location>
        <begin position="82"/>
        <end position="102"/>
    </location>
</feature>
<dbReference type="SUPFAM" id="SSF74924">
    <property type="entry name" value="Cap-Gly domain"/>
    <property type="match status" value="1"/>
</dbReference>
<keyword evidence="3" id="KW-0143">Chaperone</keyword>
<dbReference type="SUPFAM" id="SSF54236">
    <property type="entry name" value="Ubiquitin-like"/>
    <property type="match status" value="1"/>
</dbReference>